<reference evidence="2 3" key="1">
    <citation type="submission" date="2024-03" db="EMBL/GenBank/DDBJ databases">
        <title>Complete genome of BD2.</title>
        <authorList>
            <person name="Cao G."/>
        </authorList>
    </citation>
    <scope>NUCLEOTIDE SEQUENCE [LARGE SCALE GENOMIC DNA]</scope>
    <source>
        <strain evidence="2 3">BD2</strain>
    </source>
</reference>
<dbReference type="EMBL" id="CP148074">
    <property type="protein sequence ID" value="WXL26997.1"/>
    <property type="molecule type" value="Genomic_DNA"/>
</dbReference>
<evidence type="ECO:0000256" key="1">
    <source>
        <dbReference type="SAM" id="SignalP"/>
    </source>
</evidence>
<keyword evidence="3" id="KW-1185">Reference proteome</keyword>
<protein>
    <submittedName>
        <fullName evidence="2">DUF2845 domain-containing protein</fullName>
    </submittedName>
</protein>
<accession>A0ABZ2RL77</accession>
<proteinExistence type="predicted"/>
<feature type="signal peptide" evidence="1">
    <location>
        <begin position="1"/>
        <end position="18"/>
    </location>
</feature>
<feature type="chain" id="PRO_5046096013" evidence="1">
    <location>
        <begin position="19"/>
        <end position="99"/>
    </location>
</feature>
<dbReference type="InterPro" id="IPR021268">
    <property type="entry name" value="DUF2845"/>
</dbReference>
<dbReference type="Pfam" id="PF11006">
    <property type="entry name" value="DUF2845"/>
    <property type="match status" value="1"/>
</dbReference>
<keyword evidence="1" id="KW-0732">Signal</keyword>
<gene>
    <name evidence="2" type="ORF">WG219_05930</name>
</gene>
<evidence type="ECO:0000313" key="3">
    <source>
        <dbReference type="Proteomes" id="UP001476583"/>
    </source>
</evidence>
<name>A0ABZ2RL77_ECTME</name>
<sequence length="99" mass="11055">MKRLLCTLLLCLPLAAQASSTFRCNSGLVSLGDSTAKVFNQCGEPVSQDHVGYKEISDEYGFRTEVKVEEWTYGPRNGMYHFLQFEGGRLSKISSKRGN</sequence>
<dbReference type="Proteomes" id="UP001476583">
    <property type="component" value="Chromosome"/>
</dbReference>
<evidence type="ECO:0000313" key="2">
    <source>
        <dbReference type="EMBL" id="WXL26997.1"/>
    </source>
</evidence>
<organism evidence="2 3">
    <name type="scientific">Ectopseudomonas mendocina</name>
    <name type="common">Pseudomonas mendocina</name>
    <dbReference type="NCBI Taxonomy" id="300"/>
    <lineage>
        <taxon>Bacteria</taxon>
        <taxon>Pseudomonadati</taxon>
        <taxon>Pseudomonadota</taxon>
        <taxon>Gammaproteobacteria</taxon>
        <taxon>Pseudomonadales</taxon>
        <taxon>Pseudomonadaceae</taxon>
        <taxon>Ectopseudomonas</taxon>
    </lineage>
</organism>